<sequence length="393" mass="39573">MVHATQAVQRLAARWVGWRPGVGASLLTGLLATAVHAASPVGPGVAASGASSPAAARVASTTVPGAVPGVPSVRGAATATATATAGTSSAASATLRPTGKPLTIVVTFPPGGGTDLLARRLGAELQTRLGQTVLVENRPGASGNIGAQHVAQAAPDGQTLLMVNSSFAINPGVYQKLDFDPQRDFTAVVNAGFIASVLVVPADSALHSLEDALAAARSADRPLAFASCGNGTPQHLAGEMLAQATRSHWQHVPYKGCGPAITAVAAGQVPAGLVTASSASAMMAGGRVRALAITSPKRLPQLAQVPTVAEQGVPGFDVEQWHGLLAPAGTPAAVVARLHQAAQLALQGQAMRQLLDEQGYSAATGSPAAFQALILADMDRYAAVTRKLGLRVD</sequence>
<dbReference type="Gene3D" id="3.40.190.150">
    <property type="entry name" value="Bordetella uptake gene, domain 1"/>
    <property type="match status" value="1"/>
</dbReference>
<dbReference type="InterPro" id="IPR005064">
    <property type="entry name" value="BUG"/>
</dbReference>
<evidence type="ECO:0000313" key="2">
    <source>
        <dbReference type="EMBL" id="ARU06036.1"/>
    </source>
</evidence>
<dbReference type="CDD" id="cd13578">
    <property type="entry name" value="PBP2_Bug27"/>
    <property type="match status" value="1"/>
</dbReference>
<dbReference type="Pfam" id="PF03401">
    <property type="entry name" value="TctC"/>
    <property type="match status" value="1"/>
</dbReference>
<dbReference type="SUPFAM" id="SSF53850">
    <property type="entry name" value="Periplasmic binding protein-like II"/>
    <property type="match status" value="1"/>
</dbReference>
<dbReference type="InterPro" id="IPR042100">
    <property type="entry name" value="Bug_dom1"/>
</dbReference>
<dbReference type="Proteomes" id="UP000196138">
    <property type="component" value="Chromosome"/>
</dbReference>
<dbReference type="KEGG" id="cser:CCO03_16395"/>
<comment type="similarity">
    <text evidence="1">Belongs to the UPF0065 (bug) family.</text>
</comment>
<keyword evidence="3" id="KW-1185">Reference proteome</keyword>
<evidence type="ECO:0000256" key="1">
    <source>
        <dbReference type="ARBA" id="ARBA00006987"/>
    </source>
</evidence>
<reference evidence="2 3" key="1">
    <citation type="submission" date="2017-05" db="EMBL/GenBank/DDBJ databases">
        <authorList>
            <person name="Song R."/>
            <person name="Chenine A.L."/>
            <person name="Ruprecht R.M."/>
        </authorList>
    </citation>
    <scope>NUCLEOTIDE SEQUENCE [LARGE SCALE GENOMIC DNA]</scope>
    <source>
        <strain evidence="2 3">DSM 26136</strain>
    </source>
</reference>
<protein>
    <submittedName>
        <fullName evidence="2">ABC transporter substrate-binding protein</fullName>
    </submittedName>
</protein>
<name>A0A1Y0ER31_9BURK</name>
<accession>A0A1Y0ER31</accession>
<dbReference type="PANTHER" id="PTHR42928">
    <property type="entry name" value="TRICARBOXYLATE-BINDING PROTEIN"/>
    <property type="match status" value="1"/>
</dbReference>
<dbReference type="AlphaFoldDB" id="A0A1Y0ER31"/>
<dbReference type="OrthoDB" id="8678477at2"/>
<organism evidence="2 3">
    <name type="scientific">Comamonas serinivorans</name>
    <dbReference type="NCBI Taxonomy" id="1082851"/>
    <lineage>
        <taxon>Bacteria</taxon>
        <taxon>Pseudomonadati</taxon>
        <taxon>Pseudomonadota</taxon>
        <taxon>Betaproteobacteria</taxon>
        <taxon>Burkholderiales</taxon>
        <taxon>Comamonadaceae</taxon>
        <taxon>Comamonas</taxon>
    </lineage>
</organism>
<proteinExistence type="inferred from homology"/>
<evidence type="ECO:0000313" key="3">
    <source>
        <dbReference type="Proteomes" id="UP000196138"/>
    </source>
</evidence>
<dbReference type="PANTHER" id="PTHR42928:SF5">
    <property type="entry name" value="BLR1237 PROTEIN"/>
    <property type="match status" value="1"/>
</dbReference>
<dbReference type="EMBL" id="CP021455">
    <property type="protein sequence ID" value="ARU06036.1"/>
    <property type="molecule type" value="Genomic_DNA"/>
</dbReference>
<dbReference type="RefSeq" id="WP_087282780.1">
    <property type="nucleotide sequence ID" value="NZ_CP021455.1"/>
</dbReference>
<dbReference type="Gene3D" id="3.40.190.10">
    <property type="entry name" value="Periplasmic binding protein-like II"/>
    <property type="match status" value="1"/>
</dbReference>
<gene>
    <name evidence="2" type="ORF">CCO03_16395</name>
</gene>